<protein>
    <submittedName>
        <fullName evidence="6">TetR/AcrR family transcriptional regulator</fullName>
    </submittedName>
</protein>
<evidence type="ECO:0000313" key="7">
    <source>
        <dbReference type="Proteomes" id="UP000705283"/>
    </source>
</evidence>
<keyword evidence="3" id="KW-0804">Transcription</keyword>
<evidence type="ECO:0000256" key="1">
    <source>
        <dbReference type="ARBA" id="ARBA00023015"/>
    </source>
</evidence>
<name>A0AA40X1P3_9GAMM</name>
<dbReference type="Gene3D" id="1.10.10.60">
    <property type="entry name" value="Homeodomain-like"/>
    <property type="match status" value="1"/>
</dbReference>
<dbReference type="SUPFAM" id="SSF48498">
    <property type="entry name" value="Tetracyclin repressor-like, C-terminal domain"/>
    <property type="match status" value="1"/>
</dbReference>
<reference evidence="6" key="1">
    <citation type="submission" date="2020-11" db="EMBL/GenBank/DDBJ databases">
        <authorList>
            <person name="Lee S.D."/>
        </authorList>
    </citation>
    <scope>NUCLEOTIDE SEQUENCE</scope>
    <source>
        <strain evidence="6">SAP-2</strain>
    </source>
</reference>
<evidence type="ECO:0000259" key="5">
    <source>
        <dbReference type="PROSITE" id="PS50977"/>
    </source>
</evidence>
<dbReference type="SUPFAM" id="SSF46689">
    <property type="entry name" value="Homeodomain-like"/>
    <property type="match status" value="1"/>
</dbReference>
<reference evidence="6" key="2">
    <citation type="submission" date="2022-09" db="EMBL/GenBank/DDBJ databases">
        <title>Rouxiella aceris sp. nov., isolated from tree sap and emended description of the genus Rhouxiella.</title>
        <authorList>
            <person name="Kim I.S."/>
        </authorList>
    </citation>
    <scope>NUCLEOTIDE SEQUENCE</scope>
    <source>
        <strain evidence="6">SAP-2</strain>
    </source>
</reference>
<dbReference type="AlphaFoldDB" id="A0AA40X1P3"/>
<dbReference type="InterPro" id="IPR001647">
    <property type="entry name" value="HTH_TetR"/>
</dbReference>
<dbReference type="PANTHER" id="PTHR47506:SF1">
    <property type="entry name" value="HTH-TYPE TRANSCRIPTIONAL REGULATOR YJDC"/>
    <property type="match status" value="1"/>
</dbReference>
<dbReference type="Pfam" id="PF00440">
    <property type="entry name" value="TetR_N"/>
    <property type="match status" value="1"/>
</dbReference>
<comment type="caution">
    <text evidence="6">The sequence shown here is derived from an EMBL/GenBank/DDBJ whole genome shotgun (WGS) entry which is preliminary data.</text>
</comment>
<evidence type="ECO:0000313" key="6">
    <source>
        <dbReference type="EMBL" id="MBF6637130.1"/>
    </source>
</evidence>
<dbReference type="Gene3D" id="1.10.357.10">
    <property type="entry name" value="Tetracycline Repressor, domain 2"/>
    <property type="match status" value="1"/>
</dbReference>
<dbReference type="PROSITE" id="PS50977">
    <property type="entry name" value="HTH_TETR_2"/>
    <property type="match status" value="1"/>
</dbReference>
<dbReference type="PRINTS" id="PR00455">
    <property type="entry name" value="HTHTETR"/>
</dbReference>
<dbReference type="GO" id="GO:0003677">
    <property type="term" value="F:DNA binding"/>
    <property type="evidence" value="ECO:0007669"/>
    <property type="project" value="UniProtKB-UniRule"/>
</dbReference>
<evidence type="ECO:0000256" key="4">
    <source>
        <dbReference type="PROSITE-ProRule" id="PRU00335"/>
    </source>
</evidence>
<evidence type="ECO:0000256" key="2">
    <source>
        <dbReference type="ARBA" id="ARBA00023125"/>
    </source>
</evidence>
<accession>A0AA40X1P3</accession>
<dbReference type="PANTHER" id="PTHR47506">
    <property type="entry name" value="TRANSCRIPTIONAL REGULATORY PROTEIN"/>
    <property type="match status" value="1"/>
</dbReference>
<dbReference type="EMBL" id="JADMKS010000004">
    <property type="protein sequence ID" value="MBF6637130.1"/>
    <property type="molecule type" value="Genomic_DNA"/>
</dbReference>
<keyword evidence="2 4" id="KW-0238">DNA-binding</keyword>
<keyword evidence="1" id="KW-0805">Transcription regulation</keyword>
<organism evidence="6 7">
    <name type="scientific">Rouxiella silvae</name>
    <dbReference type="NCBI Taxonomy" id="1646373"/>
    <lineage>
        <taxon>Bacteria</taxon>
        <taxon>Pseudomonadati</taxon>
        <taxon>Pseudomonadota</taxon>
        <taxon>Gammaproteobacteria</taxon>
        <taxon>Enterobacterales</taxon>
        <taxon>Yersiniaceae</taxon>
        <taxon>Rouxiella</taxon>
    </lineage>
</organism>
<proteinExistence type="predicted"/>
<gene>
    <name evidence="6" type="ORF">ITX54_10750</name>
</gene>
<dbReference type="InterPro" id="IPR009057">
    <property type="entry name" value="Homeodomain-like_sf"/>
</dbReference>
<dbReference type="RefSeq" id="WP_152198559.1">
    <property type="nucleotide sequence ID" value="NZ_JADMKS010000004.1"/>
</dbReference>
<evidence type="ECO:0000256" key="3">
    <source>
        <dbReference type="ARBA" id="ARBA00023163"/>
    </source>
</evidence>
<dbReference type="InterPro" id="IPR036271">
    <property type="entry name" value="Tet_transcr_reg_TetR-rel_C_sf"/>
</dbReference>
<dbReference type="Proteomes" id="UP000705283">
    <property type="component" value="Unassembled WGS sequence"/>
</dbReference>
<feature type="DNA-binding region" description="H-T-H motif" evidence="4">
    <location>
        <begin position="42"/>
        <end position="61"/>
    </location>
</feature>
<sequence length="213" mass="23290">MPKVIQEKNAASRVGRPRAFDENQALDAAMGVFATSGFEAASLTALTEAMGINRVSMYATFGNKESLFIRAFERYTRLAEEHGARCLATGSAKQGLLTLLKDCVERFTSKERDGVCFMTQSPLVNVGATLETSNDFSSKRNALEALLQRHFERAVEKGELPDISVVKRMASFYTVVIHGMALQAQHGTTREELLDAIDVAISAWPARGKAVAK</sequence>
<feature type="domain" description="HTH tetR-type" evidence="5">
    <location>
        <begin position="19"/>
        <end position="79"/>
    </location>
</feature>